<accession>A0A7J0ERQ9</accession>
<dbReference type="OrthoDB" id="5973539at2759"/>
<dbReference type="EMBL" id="BJWL01000006">
    <property type="protein sequence ID" value="GFY89168.1"/>
    <property type="molecule type" value="Genomic_DNA"/>
</dbReference>
<reference evidence="2 3" key="1">
    <citation type="submission" date="2019-07" db="EMBL/GenBank/DDBJ databases">
        <title>De Novo Assembly of kiwifruit Actinidia rufa.</title>
        <authorList>
            <person name="Sugita-Konishi S."/>
            <person name="Sato K."/>
            <person name="Mori E."/>
            <person name="Abe Y."/>
            <person name="Kisaki G."/>
            <person name="Hamano K."/>
            <person name="Suezawa K."/>
            <person name="Otani M."/>
            <person name="Fukuda T."/>
            <person name="Manabe T."/>
            <person name="Gomi K."/>
            <person name="Tabuchi M."/>
            <person name="Akimitsu K."/>
            <person name="Kataoka I."/>
        </authorList>
    </citation>
    <scope>NUCLEOTIDE SEQUENCE [LARGE SCALE GENOMIC DNA]</scope>
    <source>
        <strain evidence="3">cv. Fuchu</strain>
    </source>
</reference>
<evidence type="ECO:0000313" key="3">
    <source>
        <dbReference type="Proteomes" id="UP000585474"/>
    </source>
</evidence>
<evidence type="ECO:0000256" key="1">
    <source>
        <dbReference type="SAM" id="MobiDB-lite"/>
    </source>
</evidence>
<gene>
    <name evidence="2" type="ORF">Acr_06g0011080</name>
</gene>
<organism evidence="2 3">
    <name type="scientific">Actinidia rufa</name>
    <dbReference type="NCBI Taxonomy" id="165716"/>
    <lineage>
        <taxon>Eukaryota</taxon>
        <taxon>Viridiplantae</taxon>
        <taxon>Streptophyta</taxon>
        <taxon>Embryophyta</taxon>
        <taxon>Tracheophyta</taxon>
        <taxon>Spermatophyta</taxon>
        <taxon>Magnoliopsida</taxon>
        <taxon>eudicotyledons</taxon>
        <taxon>Gunneridae</taxon>
        <taxon>Pentapetalae</taxon>
        <taxon>asterids</taxon>
        <taxon>Ericales</taxon>
        <taxon>Actinidiaceae</taxon>
        <taxon>Actinidia</taxon>
    </lineage>
</organism>
<sequence>MGQGSSKSESSDEFTDDSKGSPSRLSRLKHKLHNHRPHLHLHRHSSSHSQSKLLAAEDFAGIALVKITGAEMKFKDKWLACVSFGEQTFRTDVSDQLNTSMA</sequence>
<dbReference type="Proteomes" id="UP000585474">
    <property type="component" value="Unassembled WGS sequence"/>
</dbReference>
<protein>
    <submittedName>
        <fullName evidence="2">Phosphatidylserine decarboxylase 2</fullName>
    </submittedName>
</protein>
<keyword evidence="3" id="KW-1185">Reference proteome</keyword>
<name>A0A7J0ERQ9_9ERIC</name>
<feature type="region of interest" description="Disordered" evidence="1">
    <location>
        <begin position="1"/>
        <end position="50"/>
    </location>
</feature>
<comment type="caution">
    <text evidence="2">The sequence shown here is derived from an EMBL/GenBank/DDBJ whole genome shotgun (WGS) entry which is preliminary data.</text>
</comment>
<dbReference type="AlphaFoldDB" id="A0A7J0ERQ9"/>
<evidence type="ECO:0000313" key="2">
    <source>
        <dbReference type="EMBL" id="GFY89168.1"/>
    </source>
</evidence>
<feature type="compositionally biased region" description="Basic residues" evidence="1">
    <location>
        <begin position="26"/>
        <end position="46"/>
    </location>
</feature>
<proteinExistence type="predicted"/>